<evidence type="ECO:0000256" key="5">
    <source>
        <dbReference type="ARBA" id="ARBA00023098"/>
    </source>
</evidence>
<keyword evidence="3 7" id="KW-0378">Hydrolase</keyword>
<gene>
    <name evidence="9" type="ORF">BOX15_Mlig008036g2</name>
</gene>
<dbReference type="AlphaFoldDB" id="A0A267EPY5"/>
<evidence type="ECO:0000256" key="4">
    <source>
        <dbReference type="ARBA" id="ARBA00022963"/>
    </source>
</evidence>
<dbReference type="PANTHER" id="PTHR12370:SF1">
    <property type="entry name" value="PHOSPHOLIPASE B-LIKE 1"/>
    <property type="match status" value="1"/>
</dbReference>
<dbReference type="GO" id="GO:0005576">
    <property type="term" value="C:extracellular region"/>
    <property type="evidence" value="ECO:0007669"/>
    <property type="project" value="TreeGrafter"/>
</dbReference>
<feature type="region of interest" description="Disordered" evidence="8">
    <location>
        <begin position="485"/>
        <end position="528"/>
    </location>
</feature>
<dbReference type="Gene3D" id="3.60.60.30">
    <property type="match status" value="1"/>
</dbReference>
<accession>A0A267EPY5</accession>
<evidence type="ECO:0000313" key="9">
    <source>
        <dbReference type="EMBL" id="PAA63034.1"/>
    </source>
</evidence>
<feature type="compositionally biased region" description="Low complexity" evidence="8">
    <location>
        <begin position="505"/>
        <end position="528"/>
    </location>
</feature>
<keyword evidence="6" id="KW-0325">Glycoprotein</keyword>
<keyword evidence="2 7" id="KW-0732">Signal</keyword>
<keyword evidence="4 7" id="KW-0442">Lipid degradation</keyword>
<comment type="function">
    <text evidence="7">Putative phospholipase.</text>
</comment>
<dbReference type="EC" id="3.1.1.-" evidence="7"/>
<evidence type="ECO:0000256" key="2">
    <source>
        <dbReference type="ARBA" id="ARBA00022729"/>
    </source>
</evidence>
<dbReference type="Proteomes" id="UP000215902">
    <property type="component" value="Unassembled WGS sequence"/>
</dbReference>
<comment type="caution">
    <text evidence="9">The sequence shown here is derived from an EMBL/GenBank/DDBJ whole genome shotgun (WGS) entry which is preliminary data.</text>
</comment>
<dbReference type="OrthoDB" id="443524at2759"/>
<proteinExistence type="inferred from homology"/>
<feature type="chain" id="PRO_5011815466" description="Phospholipase B-like" evidence="7">
    <location>
        <begin position="25"/>
        <end position="528"/>
    </location>
</feature>
<organism evidence="9 10">
    <name type="scientific">Macrostomum lignano</name>
    <dbReference type="NCBI Taxonomy" id="282301"/>
    <lineage>
        <taxon>Eukaryota</taxon>
        <taxon>Metazoa</taxon>
        <taxon>Spiralia</taxon>
        <taxon>Lophotrochozoa</taxon>
        <taxon>Platyhelminthes</taxon>
        <taxon>Rhabditophora</taxon>
        <taxon>Macrostomorpha</taxon>
        <taxon>Macrostomida</taxon>
        <taxon>Macrostomidae</taxon>
        <taxon>Macrostomum</taxon>
    </lineage>
</organism>
<name>A0A267EPY5_9PLAT</name>
<evidence type="ECO:0000256" key="3">
    <source>
        <dbReference type="ARBA" id="ARBA00022801"/>
    </source>
</evidence>
<comment type="similarity">
    <text evidence="1 7">Belongs to the phospholipase B-like family.</text>
</comment>
<dbReference type="Pfam" id="PF04916">
    <property type="entry name" value="Phospholip_B"/>
    <property type="match status" value="1"/>
</dbReference>
<sequence length="528" mass="59160">MQSTLSFVLLAALLIAGFTEFTTSAVVEHDNRGDRSLRLRWPKQRNTVWQMDQLTHKPTIQEPTKSRNYPPWVTPPPNGRDALVKASIVYKNGKFNIMPNTWAPNSVAYGSLAKTLNKTGWDILDVISGTDAALRNDTASMYAAGLVEGYLTADRIALMYTNMMANFFGTEQSRKVLLPKVRQFLTRQFQWVRQFAAANPQSAVARHTGFVLAQLQGLIDGYLARNDTVVRDPFVLHLLNAVGDMLDLQTALNNTKEDHFMRMSQSEFTTFFQKAGHCSALIRVTPGLEKIFMGHSSWFVYAAALRIFKNYLLKLNDKDLSSPLISFSSYPGFLESLDDFYILDSGMVVLQTTNSVFNVSLYKTVKPQSLLAWQRVRVANQIARNGSHWAWVMTQQNSGTYNNQYMVIDLRKIRPNASIDDGALTVVEQIPTLVVSSDQTGLLRTGYFPSYNVPFHETVYNLSGYPDVVKQRGLDFSYQMAPERKSSAGRHLESSTQPAWRPSFASTSSPTIRTPRATRATASAVGAT</sequence>
<dbReference type="STRING" id="282301.A0A267EPY5"/>
<dbReference type="GO" id="GO:0009395">
    <property type="term" value="P:phospholipid catabolic process"/>
    <property type="evidence" value="ECO:0007669"/>
    <property type="project" value="TreeGrafter"/>
</dbReference>
<evidence type="ECO:0000256" key="7">
    <source>
        <dbReference type="RuleBase" id="RU364138"/>
    </source>
</evidence>
<reference evidence="9 10" key="1">
    <citation type="submission" date="2017-06" db="EMBL/GenBank/DDBJ databases">
        <title>A platform for efficient transgenesis in Macrostomum lignano, a flatworm model organism for stem cell research.</title>
        <authorList>
            <person name="Berezikov E."/>
        </authorList>
    </citation>
    <scope>NUCLEOTIDE SEQUENCE [LARGE SCALE GENOMIC DNA]</scope>
    <source>
        <strain evidence="9">DV1</strain>
        <tissue evidence="9">Whole organism</tissue>
    </source>
</reference>
<keyword evidence="5 7" id="KW-0443">Lipid metabolism</keyword>
<protein>
    <recommendedName>
        <fullName evidence="7">Phospholipase B-like</fullName>
        <ecNumber evidence="7">3.1.1.-</ecNumber>
    </recommendedName>
</protein>
<evidence type="ECO:0000256" key="6">
    <source>
        <dbReference type="ARBA" id="ARBA00023180"/>
    </source>
</evidence>
<feature type="signal peptide" evidence="7">
    <location>
        <begin position="1"/>
        <end position="24"/>
    </location>
</feature>
<evidence type="ECO:0000256" key="1">
    <source>
        <dbReference type="ARBA" id="ARBA00007835"/>
    </source>
</evidence>
<dbReference type="GO" id="GO:0004620">
    <property type="term" value="F:phospholipase activity"/>
    <property type="evidence" value="ECO:0007669"/>
    <property type="project" value="InterPro"/>
</dbReference>
<evidence type="ECO:0000313" key="10">
    <source>
        <dbReference type="Proteomes" id="UP000215902"/>
    </source>
</evidence>
<keyword evidence="10" id="KW-1185">Reference proteome</keyword>
<dbReference type="EMBL" id="NIVC01001879">
    <property type="protein sequence ID" value="PAA63034.1"/>
    <property type="molecule type" value="Genomic_DNA"/>
</dbReference>
<evidence type="ECO:0000256" key="8">
    <source>
        <dbReference type="SAM" id="MobiDB-lite"/>
    </source>
</evidence>
<dbReference type="PANTHER" id="PTHR12370">
    <property type="entry name" value="PHOSPHOLIPASE B-RELATED"/>
    <property type="match status" value="1"/>
</dbReference>
<dbReference type="InterPro" id="IPR007000">
    <property type="entry name" value="PLipase_B-like"/>
</dbReference>